<dbReference type="InterPro" id="IPR036407">
    <property type="entry name" value="DM_DNA-bd_sf"/>
</dbReference>
<dbReference type="GO" id="GO:0007167">
    <property type="term" value="P:enzyme-linked receptor protein signaling pathway"/>
    <property type="evidence" value="ECO:0000318"/>
    <property type="project" value="GO_Central"/>
</dbReference>
<dbReference type="SMART" id="SM00252">
    <property type="entry name" value="SH2"/>
    <property type="match status" value="1"/>
</dbReference>
<dbReference type="GO" id="GO:0005634">
    <property type="term" value="C:nucleus"/>
    <property type="evidence" value="ECO:0007669"/>
    <property type="project" value="UniProtKB-SubCell"/>
</dbReference>
<evidence type="ECO:0000256" key="10">
    <source>
        <dbReference type="SAM" id="MobiDB-lite"/>
    </source>
</evidence>
<dbReference type="CDD" id="cd00174">
    <property type="entry name" value="SH3"/>
    <property type="match status" value="1"/>
</dbReference>
<feature type="region of interest" description="Disordered" evidence="10">
    <location>
        <begin position="559"/>
        <end position="597"/>
    </location>
</feature>
<evidence type="ECO:0000313" key="12">
    <source>
        <dbReference type="Proteomes" id="UP000005239"/>
    </source>
</evidence>
<dbReference type="PROSITE" id="PS40000">
    <property type="entry name" value="DM_1"/>
    <property type="match status" value="1"/>
</dbReference>
<dbReference type="Pfam" id="PF00018">
    <property type="entry name" value="SH3_1"/>
    <property type="match status" value="1"/>
</dbReference>
<dbReference type="Proteomes" id="UP000005239">
    <property type="component" value="Unassembled WGS sequence"/>
</dbReference>
<keyword evidence="12" id="KW-1185">Reference proteome</keyword>
<dbReference type="InterPro" id="IPR051184">
    <property type="entry name" value="Tyrosine-phos_adapter"/>
</dbReference>
<name>A0A2A6CSZ2_PRIPA</name>
<dbReference type="Pfam" id="PF14604">
    <property type="entry name" value="SH3_9"/>
    <property type="match status" value="1"/>
</dbReference>
<evidence type="ECO:0000256" key="6">
    <source>
        <dbReference type="ARBA" id="ARBA00023242"/>
    </source>
</evidence>
<keyword evidence="3 7" id="KW-0862">Zinc</keyword>
<dbReference type="Pfam" id="PF00017">
    <property type="entry name" value="SH2"/>
    <property type="match status" value="1"/>
</dbReference>
<dbReference type="CDD" id="cd11804">
    <property type="entry name" value="SH3_GRB2_like_N"/>
    <property type="match status" value="1"/>
</dbReference>
<feature type="compositionally biased region" description="Basic residues" evidence="10">
    <location>
        <begin position="679"/>
        <end position="689"/>
    </location>
</feature>
<keyword evidence="4 8" id="KW-0727">SH2 domain</keyword>
<evidence type="ECO:0000256" key="2">
    <source>
        <dbReference type="ARBA" id="ARBA00022723"/>
    </source>
</evidence>
<sequence>MTMAAPQEASDGQAVTFFNIAKQIPKGVKRHCGMCRQHGVVAQTRNHACQFKNCECTKCNLVRQRRSIMSMQIRLRREQDKMFVRTTEPDQAEVGMEGRSKIKEQRSKINLQIVPPTKPSEAPTACYFCQKCKNHGVLKWKKDHKKNCAFANCSCGQCELIDTRRALDSHIKKGKKRAHNDDDSNGDFHIEAEMCASSMASSPTVSDGRTPSITEFELSQSLNALGYSALPELKMDLSPTVVSSFLTVVPSQTTTSNTQLLSTEMILQELALQAASLQGTQSTVSPTPCVVSPTVSTPTVIDNDHVDTVPAVQYLNLVHHQVQPTIYIQHPMLFSLQQNTVPSVSLGNTVLPALSQMDIHNIVSNLIGERKGERGESWVPPTTNDRPFFMEAVAEFDFVATDSDEELSFRRGQLLKVLDMEEDEHWFRADLDGKEGFVPKNYLRMLPCSWFVGRVEPAVLTQRLKKKAPGSFLVRHSQSQKGDYAISVKESAHDVVQHYRIKREQGLYSVWDTSFRSLNELIEYYSHCSISRMTKSILVKPRREPEPPLVLQQLQHLQQPLQTSAPPQPAPHPPPAIPTEESSQKSPPNSPLDDCDDDIVQAMFDFDGVEPDDLPFKKGDLIRVTGRDASGWATGQHFNGHTGTFPESYVEAFRRASSHRGMERRKVTSTSAGSGAAAKARKARLANGS</sequence>
<dbReference type="InterPro" id="IPR000980">
    <property type="entry name" value="SH2"/>
</dbReference>
<dbReference type="InterPro" id="IPR036028">
    <property type="entry name" value="SH3-like_dom_sf"/>
</dbReference>
<dbReference type="Gene3D" id="2.30.30.40">
    <property type="entry name" value="SH3 Domains"/>
    <property type="match status" value="2"/>
</dbReference>
<evidence type="ECO:0000256" key="1">
    <source>
        <dbReference type="ARBA" id="ARBA00022443"/>
    </source>
</evidence>
<dbReference type="GO" id="GO:0043565">
    <property type="term" value="F:sequence-specific DNA binding"/>
    <property type="evidence" value="ECO:0007669"/>
    <property type="project" value="InterPro"/>
</dbReference>
<reference evidence="11" key="2">
    <citation type="submission" date="2022-06" db="UniProtKB">
        <authorList>
            <consortium name="EnsemblMetazoa"/>
        </authorList>
    </citation>
    <scope>IDENTIFICATION</scope>
    <source>
        <strain evidence="11">PS312</strain>
    </source>
</reference>
<feature type="region of interest" description="Disordered" evidence="10">
    <location>
        <begin position="656"/>
        <end position="689"/>
    </location>
</feature>
<accession>A0A8R1USC2</accession>
<evidence type="ECO:0000256" key="4">
    <source>
        <dbReference type="ARBA" id="ARBA00022999"/>
    </source>
</evidence>
<dbReference type="Gene3D" id="4.10.1040.10">
    <property type="entry name" value="DM DNA-binding domain"/>
    <property type="match status" value="2"/>
</dbReference>
<evidence type="ECO:0000256" key="3">
    <source>
        <dbReference type="ARBA" id="ARBA00022833"/>
    </source>
</evidence>
<dbReference type="SUPFAM" id="SSF50044">
    <property type="entry name" value="SH3-domain"/>
    <property type="match status" value="2"/>
</dbReference>
<dbReference type="GO" id="GO:0006355">
    <property type="term" value="P:regulation of DNA-templated transcription"/>
    <property type="evidence" value="ECO:0007669"/>
    <property type="project" value="InterPro"/>
</dbReference>
<dbReference type="GO" id="GO:0005737">
    <property type="term" value="C:cytoplasm"/>
    <property type="evidence" value="ECO:0000318"/>
    <property type="project" value="GO_Central"/>
</dbReference>
<keyword evidence="1 9" id="KW-0728">SH3 domain</keyword>
<evidence type="ECO:0000313" key="11">
    <source>
        <dbReference type="EnsemblMetazoa" id="PPA37749.1"/>
    </source>
</evidence>
<dbReference type="GO" id="GO:0035591">
    <property type="term" value="F:signaling adaptor activity"/>
    <property type="evidence" value="ECO:0000318"/>
    <property type="project" value="GO_Central"/>
</dbReference>
<dbReference type="SUPFAM" id="SSF82927">
    <property type="entry name" value="Cysteine-rich DNA binding domain, (DM domain)"/>
    <property type="match status" value="2"/>
</dbReference>
<keyword evidence="6 7" id="KW-0539">Nucleus</keyword>
<dbReference type="InterPro" id="IPR001275">
    <property type="entry name" value="DM_DNA-bd"/>
</dbReference>
<evidence type="ECO:0000256" key="5">
    <source>
        <dbReference type="ARBA" id="ARBA00023125"/>
    </source>
</evidence>
<dbReference type="SMART" id="SM00326">
    <property type="entry name" value="SH3"/>
    <property type="match status" value="2"/>
</dbReference>
<feature type="DNA-binding region" description="DM" evidence="7">
    <location>
        <begin position="32"/>
        <end position="77"/>
    </location>
</feature>
<keyword evidence="5 7" id="KW-0238">DNA-binding</keyword>
<dbReference type="PANTHER" id="PTHR19969:SF19">
    <property type="entry name" value="SH2 DOMAIN-CONTAINING PROTEIN"/>
    <property type="match status" value="1"/>
</dbReference>
<dbReference type="PRINTS" id="PR00499">
    <property type="entry name" value="P67PHOX"/>
</dbReference>
<dbReference type="GO" id="GO:0030971">
    <property type="term" value="F:receptor tyrosine kinase binding"/>
    <property type="evidence" value="ECO:0000318"/>
    <property type="project" value="GO_Central"/>
</dbReference>
<evidence type="ECO:0000256" key="8">
    <source>
        <dbReference type="PROSITE-ProRule" id="PRU00191"/>
    </source>
</evidence>
<dbReference type="AlphaFoldDB" id="A0A2A6CSZ2"/>
<dbReference type="EnsemblMetazoa" id="PPA37749.1">
    <property type="protein sequence ID" value="PPA37749.1"/>
    <property type="gene ID" value="WBGene00276118"/>
</dbReference>
<dbReference type="PANTHER" id="PTHR19969">
    <property type="entry name" value="SH2-SH3 ADAPTOR PROTEIN-RELATED"/>
    <property type="match status" value="1"/>
</dbReference>
<dbReference type="Pfam" id="PF00751">
    <property type="entry name" value="DM"/>
    <property type="match status" value="2"/>
</dbReference>
<evidence type="ECO:0000256" key="9">
    <source>
        <dbReference type="PROSITE-ProRule" id="PRU00192"/>
    </source>
</evidence>
<dbReference type="PROSITE" id="PS50001">
    <property type="entry name" value="SH2"/>
    <property type="match status" value="1"/>
</dbReference>
<dbReference type="PRINTS" id="PR00401">
    <property type="entry name" value="SH2DOMAIN"/>
</dbReference>
<evidence type="ECO:0000256" key="7">
    <source>
        <dbReference type="PROSITE-ProRule" id="PRU00070"/>
    </source>
</evidence>
<dbReference type="InterPro" id="IPR036860">
    <property type="entry name" value="SH2_dom_sf"/>
</dbReference>
<dbReference type="GO" id="GO:0016477">
    <property type="term" value="P:cell migration"/>
    <property type="evidence" value="ECO:0000318"/>
    <property type="project" value="GO_Central"/>
</dbReference>
<dbReference type="SUPFAM" id="SSF55550">
    <property type="entry name" value="SH2 domain"/>
    <property type="match status" value="1"/>
</dbReference>
<dbReference type="SMART" id="SM00301">
    <property type="entry name" value="DM"/>
    <property type="match status" value="2"/>
</dbReference>
<proteinExistence type="predicted"/>
<comment type="subcellular location">
    <subcellularLocation>
        <location evidence="7">Nucleus</location>
    </subcellularLocation>
</comment>
<dbReference type="InterPro" id="IPR001452">
    <property type="entry name" value="SH3_domain"/>
</dbReference>
<dbReference type="PROSITE" id="PS50002">
    <property type="entry name" value="SH3"/>
    <property type="match status" value="2"/>
</dbReference>
<dbReference type="PRINTS" id="PR00452">
    <property type="entry name" value="SH3DOMAIN"/>
</dbReference>
<dbReference type="Gene3D" id="3.30.505.10">
    <property type="entry name" value="SH2 domain"/>
    <property type="match status" value="1"/>
</dbReference>
<organism evidence="11 12">
    <name type="scientific">Pristionchus pacificus</name>
    <name type="common">Parasitic nematode worm</name>
    <dbReference type="NCBI Taxonomy" id="54126"/>
    <lineage>
        <taxon>Eukaryota</taxon>
        <taxon>Metazoa</taxon>
        <taxon>Ecdysozoa</taxon>
        <taxon>Nematoda</taxon>
        <taxon>Chromadorea</taxon>
        <taxon>Rhabditida</taxon>
        <taxon>Rhabditina</taxon>
        <taxon>Diplogasteromorpha</taxon>
        <taxon>Diplogasteroidea</taxon>
        <taxon>Neodiplogasteridae</taxon>
        <taxon>Pristionchus</taxon>
    </lineage>
</organism>
<dbReference type="PROSITE" id="PS50809">
    <property type="entry name" value="DM_2"/>
    <property type="match status" value="2"/>
</dbReference>
<keyword evidence="2 7" id="KW-0479">Metal-binding</keyword>
<accession>A0A2A6CSZ2</accession>
<feature type="DNA-binding region" description="DM" evidence="7">
    <location>
        <begin position="129"/>
        <end position="177"/>
    </location>
</feature>
<feature type="compositionally biased region" description="Pro residues" evidence="10">
    <location>
        <begin position="566"/>
        <end position="577"/>
    </location>
</feature>
<gene>
    <name evidence="11" type="primary">WBGene00276118</name>
</gene>
<protein>
    <submittedName>
        <fullName evidence="11">Dmd-8</fullName>
    </submittedName>
</protein>
<reference evidence="12" key="1">
    <citation type="journal article" date="2008" name="Nat. Genet.">
        <title>The Pristionchus pacificus genome provides a unique perspective on nematode lifestyle and parasitism.</title>
        <authorList>
            <person name="Dieterich C."/>
            <person name="Clifton S.W."/>
            <person name="Schuster L.N."/>
            <person name="Chinwalla A."/>
            <person name="Delehaunty K."/>
            <person name="Dinkelacker I."/>
            <person name="Fulton L."/>
            <person name="Fulton R."/>
            <person name="Godfrey J."/>
            <person name="Minx P."/>
            <person name="Mitreva M."/>
            <person name="Roeseler W."/>
            <person name="Tian H."/>
            <person name="Witte H."/>
            <person name="Yang S.P."/>
            <person name="Wilson R.K."/>
            <person name="Sommer R.J."/>
        </authorList>
    </citation>
    <scope>NUCLEOTIDE SEQUENCE [LARGE SCALE GENOMIC DNA]</scope>
    <source>
        <strain evidence="12">PS312</strain>
    </source>
</reference>
<dbReference type="GO" id="GO:0046872">
    <property type="term" value="F:metal ion binding"/>
    <property type="evidence" value="ECO:0007669"/>
    <property type="project" value="UniProtKB-KW"/>
</dbReference>